<dbReference type="AlphaFoldDB" id="A0A4Y2GMC3"/>
<dbReference type="EMBL" id="BGPR01001481">
    <property type="protein sequence ID" value="GBM55012.1"/>
    <property type="molecule type" value="Genomic_DNA"/>
</dbReference>
<feature type="region of interest" description="Disordered" evidence="1">
    <location>
        <begin position="48"/>
        <end position="69"/>
    </location>
</feature>
<evidence type="ECO:0000313" key="2">
    <source>
        <dbReference type="EMBL" id="GBM55012.1"/>
    </source>
</evidence>
<feature type="compositionally biased region" description="Polar residues" evidence="1">
    <location>
        <begin position="54"/>
        <end position="69"/>
    </location>
</feature>
<evidence type="ECO:0000256" key="1">
    <source>
        <dbReference type="SAM" id="MobiDB-lite"/>
    </source>
</evidence>
<reference evidence="2 3" key="1">
    <citation type="journal article" date="2019" name="Sci. Rep.">
        <title>Orb-weaving spider Araneus ventricosus genome elucidates the spidroin gene catalogue.</title>
        <authorList>
            <person name="Kono N."/>
            <person name="Nakamura H."/>
            <person name="Ohtoshi R."/>
            <person name="Moran D.A.P."/>
            <person name="Shinohara A."/>
            <person name="Yoshida Y."/>
            <person name="Fujiwara M."/>
            <person name="Mori M."/>
            <person name="Tomita M."/>
            <person name="Arakawa K."/>
        </authorList>
    </citation>
    <scope>NUCLEOTIDE SEQUENCE [LARGE SCALE GENOMIC DNA]</scope>
</reference>
<protein>
    <submittedName>
        <fullName evidence="2">Uncharacterized protein</fullName>
    </submittedName>
</protein>
<proteinExistence type="predicted"/>
<accession>A0A4Y2GMC3</accession>
<gene>
    <name evidence="2" type="ORF">AVEN_238940_1</name>
</gene>
<comment type="caution">
    <text evidence="2">The sequence shown here is derived from an EMBL/GenBank/DDBJ whole genome shotgun (WGS) entry which is preliminary data.</text>
</comment>
<evidence type="ECO:0000313" key="3">
    <source>
        <dbReference type="Proteomes" id="UP000499080"/>
    </source>
</evidence>
<dbReference type="Proteomes" id="UP000499080">
    <property type="component" value="Unassembled WGS sequence"/>
</dbReference>
<sequence length="99" mass="11034">MVFAEHFILKKKTTCIHQKTTTIYSAEQSKQGALYADFSLHVSHNAASRDWSNDKNNSPSLNGLQESTPSLELTSQGMKIRLHKSSTDLQILNVCLGLK</sequence>
<organism evidence="2 3">
    <name type="scientific">Araneus ventricosus</name>
    <name type="common">Orbweaver spider</name>
    <name type="synonym">Epeira ventricosa</name>
    <dbReference type="NCBI Taxonomy" id="182803"/>
    <lineage>
        <taxon>Eukaryota</taxon>
        <taxon>Metazoa</taxon>
        <taxon>Ecdysozoa</taxon>
        <taxon>Arthropoda</taxon>
        <taxon>Chelicerata</taxon>
        <taxon>Arachnida</taxon>
        <taxon>Araneae</taxon>
        <taxon>Araneomorphae</taxon>
        <taxon>Entelegynae</taxon>
        <taxon>Araneoidea</taxon>
        <taxon>Araneidae</taxon>
        <taxon>Araneus</taxon>
    </lineage>
</organism>
<keyword evidence="3" id="KW-1185">Reference proteome</keyword>
<name>A0A4Y2GMC3_ARAVE</name>